<sequence>MKDTSLFISQFLYRIRYWLLWGTLFVTGLVIYFTQFLPYSYTVEGSLFAGVTTATSITGSSVNYSAVTSTFDNLINLAQSRGTLEKVSIRLLANALTYGEEWKDNHYIQAKHYRQLLSMTPKEVLVLVDRKDVNKTADALANYRKEYGDNFVYSMFNRPIPFYSASALETVIVKRKGASDVLQLIYTSADPGITQQTIIILIDELKKAYEILRFKATNDVIAYFEEQVRLAKIELNKQEDDLMQYCVQERVINYGQESEALSHTRYAVDDRLEEARRNYAAASALRKMLDEKMDIRATIIRNNTNLLKELEKVSSLNQNIMEQEIFISDKARDTNKELKKNKEDLRKAEDKITHISDNLNELNFSKEGVGLKDMVSEWLTALVSEAKAKAELDVLKERQQDIFDQYSQMSPVGTQITRKQRAIGIAEDNYRTQLGGLANANLRLKDIEMNTSNLQNIADPSYPLTDNGRKRILYILIAFVGSIVFIITYFLLIELLDRTLRDATRSRRLTKLPVIAAFNGTSNLKFRGFLKACNRLAAAYSCRQLNNYLQKRRPHCYQFTQYGSKRRQKFPIQIFC</sequence>
<dbReference type="GO" id="GO:0005886">
    <property type="term" value="C:plasma membrane"/>
    <property type="evidence" value="ECO:0007669"/>
    <property type="project" value="TreeGrafter"/>
</dbReference>
<dbReference type="AlphaFoldDB" id="R9I1N8"/>
<feature type="transmembrane region" description="Helical" evidence="2">
    <location>
        <begin position="18"/>
        <end position="37"/>
    </location>
</feature>
<proteinExistence type="predicted"/>
<evidence type="ECO:0000256" key="2">
    <source>
        <dbReference type="SAM" id="Phobius"/>
    </source>
</evidence>
<dbReference type="HOGENOM" id="CLU_022010_1_0_10"/>
<gene>
    <name evidence="3" type="ORF">C801_03082</name>
</gene>
<keyword evidence="2" id="KW-0472">Membrane</keyword>
<dbReference type="PANTHER" id="PTHR32309:SF13">
    <property type="entry name" value="FERRIC ENTEROBACTIN TRANSPORT PROTEIN FEPE"/>
    <property type="match status" value="1"/>
</dbReference>
<keyword evidence="1" id="KW-0175">Coiled coil</keyword>
<feature type="transmembrane region" description="Helical" evidence="2">
    <location>
        <begin position="472"/>
        <end position="492"/>
    </location>
</feature>
<evidence type="ECO:0000256" key="1">
    <source>
        <dbReference type="SAM" id="Coils"/>
    </source>
</evidence>
<accession>R9I1N8</accession>
<keyword evidence="2" id="KW-1133">Transmembrane helix</keyword>
<keyword evidence="2" id="KW-0812">Transmembrane</keyword>
<feature type="coiled-coil region" evidence="1">
    <location>
        <begin position="328"/>
        <end position="358"/>
    </location>
</feature>
<protein>
    <recommendedName>
        <fullName evidence="5">Tyrosine kinase G-rich domain-containing protein</fullName>
    </recommendedName>
</protein>
<dbReference type="Proteomes" id="UP000014212">
    <property type="component" value="Unassembled WGS sequence"/>
</dbReference>
<dbReference type="InterPro" id="IPR050445">
    <property type="entry name" value="Bact_polysacc_biosynth/exp"/>
</dbReference>
<dbReference type="EMBL" id="ASSO01000009">
    <property type="protein sequence ID" value="EOS07305.1"/>
    <property type="molecule type" value="Genomic_DNA"/>
</dbReference>
<evidence type="ECO:0008006" key="5">
    <source>
        <dbReference type="Google" id="ProtNLM"/>
    </source>
</evidence>
<comment type="caution">
    <text evidence="3">The sequence shown here is derived from an EMBL/GenBank/DDBJ whole genome shotgun (WGS) entry which is preliminary data.</text>
</comment>
<name>R9I1N8_BACUN</name>
<evidence type="ECO:0000313" key="4">
    <source>
        <dbReference type="Proteomes" id="UP000014212"/>
    </source>
</evidence>
<reference evidence="3 4" key="1">
    <citation type="submission" date="2013-04" db="EMBL/GenBank/DDBJ databases">
        <title>The Genome Sequence of Bacteroides uniformis dnLKV2.</title>
        <authorList>
            <consortium name="The Broad Institute Genomics Platform"/>
            <consortium name="The Broad Institute Genome Sequencing Center for Infectious Disease"/>
            <person name="Earl A."/>
            <person name="Xavier R."/>
            <person name="Kuhn K."/>
            <person name="Stappenbeck T."/>
            <person name="Walker B."/>
            <person name="Young S."/>
            <person name="Zeng Q."/>
            <person name="Gargeya S."/>
            <person name="Fitzgerald M."/>
            <person name="Haas B."/>
            <person name="Abouelleil A."/>
            <person name="Allen A.W."/>
            <person name="Alvarado L."/>
            <person name="Arachchi H.M."/>
            <person name="Berlin A.M."/>
            <person name="Chapman S.B."/>
            <person name="Gainer-Dewar J."/>
            <person name="Goldberg J."/>
            <person name="Griggs A."/>
            <person name="Gujja S."/>
            <person name="Hansen M."/>
            <person name="Howarth C."/>
            <person name="Imamovic A."/>
            <person name="Ireland A."/>
            <person name="Larimer J."/>
            <person name="McCowan C."/>
            <person name="Murphy C."/>
            <person name="Pearson M."/>
            <person name="Poon T.W."/>
            <person name="Priest M."/>
            <person name="Roberts A."/>
            <person name="Saif S."/>
            <person name="Shea T."/>
            <person name="Sisk P."/>
            <person name="Sykes S."/>
            <person name="Wortman J."/>
            <person name="Nusbaum C."/>
            <person name="Birren B."/>
        </authorList>
    </citation>
    <scope>NUCLEOTIDE SEQUENCE [LARGE SCALE GENOMIC DNA]</scope>
    <source>
        <strain evidence="4">dnLKV2</strain>
    </source>
</reference>
<dbReference type="GO" id="GO:0004713">
    <property type="term" value="F:protein tyrosine kinase activity"/>
    <property type="evidence" value="ECO:0007669"/>
    <property type="project" value="TreeGrafter"/>
</dbReference>
<evidence type="ECO:0000313" key="3">
    <source>
        <dbReference type="EMBL" id="EOS07305.1"/>
    </source>
</evidence>
<dbReference type="PATRIC" id="fig|1235787.3.peg.3132"/>
<organism evidence="3 4">
    <name type="scientific">Bacteroides uniformis dnLKV2</name>
    <dbReference type="NCBI Taxonomy" id="1235787"/>
    <lineage>
        <taxon>Bacteria</taxon>
        <taxon>Pseudomonadati</taxon>
        <taxon>Bacteroidota</taxon>
        <taxon>Bacteroidia</taxon>
        <taxon>Bacteroidales</taxon>
        <taxon>Bacteroidaceae</taxon>
        <taxon>Bacteroides</taxon>
    </lineage>
</organism>
<dbReference type="PANTHER" id="PTHR32309">
    <property type="entry name" value="TYROSINE-PROTEIN KINASE"/>
    <property type="match status" value="1"/>
</dbReference>